<feature type="domain" description="Ice-binding protein C-terminal" evidence="2">
    <location>
        <begin position="194"/>
        <end position="217"/>
    </location>
</feature>
<dbReference type="OrthoDB" id="7568045at2"/>
<protein>
    <recommendedName>
        <fullName evidence="2">Ice-binding protein C-terminal domain-containing protein</fullName>
    </recommendedName>
</protein>
<comment type="caution">
    <text evidence="3">The sequence shown here is derived from an EMBL/GenBank/DDBJ whole genome shotgun (WGS) entry which is preliminary data.</text>
</comment>
<dbReference type="Pfam" id="PF07589">
    <property type="entry name" value="PEP-CTERM"/>
    <property type="match status" value="1"/>
</dbReference>
<dbReference type="RefSeq" id="WP_048676838.1">
    <property type="nucleotide sequence ID" value="NZ_CBTJ020000112.1"/>
</dbReference>
<keyword evidence="4" id="KW-1185">Reference proteome</keyword>
<evidence type="ECO:0000313" key="3">
    <source>
        <dbReference type="EMBL" id="CDI04535.1"/>
    </source>
</evidence>
<dbReference type="EMBL" id="CBTJ020000112">
    <property type="protein sequence ID" value="CDI04535.1"/>
    <property type="molecule type" value="Genomic_DNA"/>
</dbReference>
<dbReference type="NCBIfam" id="TIGR02595">
    <property type="entry name" value="PEP_CTERM"/>
    <property type="match status" value="1"/>
</dbReference>
<keyword evidence="1" id="KW-0732">Signal</keyword>
<dbReference type="Proteomes" id="UP000035760">
    <property type="component" value="Unassembled WGS sequence"/>
</dbReference>
<feature type="chain" id="PRO_5004880434" description="Ice-binding protein C-terminal domain-containing protein" evidence="1">
    <location>
        <begin position="22"/>
        <end position="223"/>
    </location>
</feature>
<dbReference type="InterPro" id="IPR013424">
    <property type="entry name" value="Ice-binding_C"/>
</dbReference>
<organism evidence="3 4">
    <name type="scientific">Candidatus Competibacter denitrificans Run_A_D11</name>
    <dbReference type="NCBI Taxonomy" id="1400863"/>
    <lineage>
        <taxon>Bacteria</taxon>
        <taxon>Pseudomonadati</taxon>
        <taxon>Pseudomonadota</taxon>
        <taxon>Gammaproteobacteria</taxon>
        <taxon>Candidatus Competibacteraceae</taxon>
        <taxon>Candidatus Competibacter</taxon>
    </lineage>
</organism>
<evidence type="ECO:0000256" key="1">
    <source>
        <dbReference type="SAM" id="SignalP"/>
    </source>
</evidence>
<evidence type="ECO:0000259" key="2">
    <source>
        <dbReference type="Pfam" id="PF07589"/>
    </source>
</evidence>
<name>W6MD13_9GAMM</name>
<reference evidence="3" key="1">
    <citation type="submission" date="2013-07" db="EMBL/GenBank/DDBJ databases">
        <authorList>
            <person name="McIlroy S."/>
        </authorList>
    </citation>
    <scope>NUCLEOTIDE SEQUENCE [LARGE SCALE GENOMIC DNA]</scope>
    <source>
        <strain evidence="3">Run_A_D11</strain>
    </source>
</reference>
<dbReference type="STRING" id="1400863.BN873_990006"/>
<reference evidence="3" key="2">
    <citation type="submission" date="2014-03" db="EMBL/GenBank/DDBJ databases">
        <title>Candidatus Competibacter-lineage genomes retrieved from metagenomes reveal functional metabolic diversity.</title>
        <authorList>
            <person name="McIlroy S.J."/>
            <person name="Albertsen M."/>
            <person name="Andresen E.K."/>
            <person name="Saunders A.M."/>
            <person name="Kristiansen R."/>
            <person name="Stokholm-Bjerregaard M."/>
            <person name="Nielsen K.L."/>
            <person name="Nielsen P.H."/>
        </authorList>
    </citation>
    <scope>NUCLEOTIDE SEQUENCE</scope>
    <source>
        <strain evidence="3">Run_A_D11</strain>
    </source>
</reference>
<feature type="signal peptide" evidence="1">
    <location>
        <begin position="1"/>
        <end position="21"/>
    </location>
</feature>
<evidence type="ECO:0000313" key="4">
    <source>
        <dbReference type="Proteomes" id="UP000035760"/>
    </source>
</evidence>
<dbReference type="AlphaFoldDB" id="W6MD13"/>
<proteinExistence type="predicted"/>
<accession>W6MD13</accession>
<gene>
    <name evidence="3" type="ORF">BN873_990006</name>
</gene>
<sequence length="223" mass="23403">MRNFYFLLLIIALGLGQASIAKTINFDDIDASLGDVSLDAINSYHGFTWKNFFAYTSFAGFTGFNNGIVSSPNGAYSGGEISNGVTTPIVGKIDLGGLFDLESIFLGGGYYDNLLITVEGRRTGSLIASKVVTVGTGGAVSTSFNTFTAIDELSFYATTTTNTGDPFNCGTFNCTQFTLDNLMLTPAQSGPPTAVPEPSSLALLSLATALLGGIRRRVATHSV</sequence>